<evidence type="ECO:0000313" key="4">
    <source>
        <dbReference type="Proteomes" id="UP000507222"/>
    </source>
</evidence>
<evidence type="ECO:0000313" key="3">
    <source>
        <dbReference type="EMBL" id="CAB4294297.1"/>
    </source>
</evidence>
<name>A0A6J5TXG7_PRUAR</name>
<dbReference type="Proteomes" id="UP000507245">
    <property type="component" value="Unassembled WGS sequence"/>
</dbReference>
<reference evidence="5" key="1">
    <citation type="journal article" date="2020" name="Genome Biol.">
        <title>Gamete binning: chromosome-level and haplotype-resolved genome assembly enabled by high-throughput single-cell sequencing of gamete genomes.</title>
        <authorList>
            <person name="Campoy J.A."/>
            <person name="Sun H."/>
            <person name="Goel M."/>
            <person name="Jiao W.-B."/>
            <person name="Folz-Donahue K."/>
            <person name="Wang N."/>
            <person name="Rubio M."/>
            <person name="Liu C."/>
            <person name="Kukat C."/>
            <person name="Ruiz D."/>
            <person name="Huettel B."/>
            <person name="Schneeberger K."/>
        </authorList>
    </citation>
    <scope>NUCLEOTIDE SEQUENCE [LARGE SCALE GENOMIC DNA]</scope>
    <source>
        <strain evidence="5">cv. Rojo Pasion</strain>
    </source>
</reference>
<dbReference type="EMBL" id="CAEKDK010000001">
    <property type="protein sequence ID" value="CAB4267725.1"/>
    <property type="molecule type" value="Genomic_DNA"/>
</dbReference>
<accession>A0A6J5TXG7</accession>
<organism evidence="2 4">
    <name type="scientific">Prunus armeniaca</name>
    <name type="common">Apricot</name>
    <name type="synonym">Armeniaca vulgaris</name>
    <dbReference type="NCBI Taxonomy" id="36596"/>
    <lineage>
        <taxon>Eukaryota</taxon>
        <taxon>Viridiplantae</taxon>
        <taxon>Streptophyta</taxon>
        <taxon>Embryophyta</taxon>
        <taxon>Tracheophyta</taxon>
        <taxon>Spermatophyta</taxon>
        <taxon>Magnoliopsida</taxon>
        <taxon>eudicotyledons</taxon>
        <taxon>Gunneridae</taxon>
        <taxon>Pentapetalae</taxon>
        <taxon>rosids</taxon>
        <taxon>fabids</taxon>
        <taxon>Rosales</taxon>
        <taxon>Rosaceae</taxon>
        <taxon>Amygdaloideae</taxon>
        <taxon>Amygdaleae</taxon>
        <taxon>Prunus</taxon>
    </lineage>
</organism>
<evidence type="ECO:0000256" key="1">
    <source>
        <dbReference type="SAM" id="MobiDB-lite"/>
    </source>
</evidence>
<dbReference type="EMBL" id="CAEKKB010000001">
    <property type="protein sequence ID" value="CAB4294297.1"/>
    <property type="molecule type" value="Genomic_DNA"/>
</dbReference>
<gene>
    <name evidence="2" type="ORF">CURHAP_LOCUS10569</name>
    <name evidence="3" type="ORF">ORAREDHAP_LOCUS4476</name>
</gene>
<evidence type="ECO:0000313" key="2">
    <source>
        <dbReference type="EMBL" id="CAB4267725.1"/>
    </source>
</evidence>
<dbReference type="AlphaFoldDB" id="A0A6J5TXG7"/>
<sequence length="126" mass="14499">MSQSRNTWGNLEKQGLDVRSTCLNMSLQSWPKVDYCSISGRNQHEAILKEEQQKNRQTSRPTFYRDLPKPSTSRTTAVHVVDVEDMDSEERDEEVFLEEEKELAGINLEEIVVSGPQVFNLSKLLQ</sequence>
<protein>
    <submittedName>
        <fullName evidence="2">Uncharacterized protein</fullName>
    </submittedName>
</protein>
<reference evidence="2 4" key="2">
    <citation type="submission" date="2020-05" db="EMBL/GenBank/DDBJ databases">
        <authorList>
            <person name="Campoy J."/>
            <person name="Schneeberger K."/>
            <person name="Spophaly S."/>
        </authorList>
    </citation>
    <scope>NUCLEOTIDE SEQUENCE [LARGE SCALE GENOMIC DNA]</scope>
    <source>
        <strain evidence="2">PruArmRojPasFocal</strain>
    </source>
</reference>
<keyword evidence="5" id="KW-1185">Reference proteome</keyword>
<feature type="region of interest" description="Disordered" evidence="1">
    <location>
        <begin position="50"/>
        <end position="71"/>
    </location>
</feature>
<proteinExistence type="predicted"/>
<dbReference type="Proteomes" id="UP000507222">
    <property type="component" value="Unassembled WGS sequence"/>
</dbReference>
<evidence type="ECO:0000313" key="5">
    <source>
        <dbReference type="Proteomes" id="UP000507245"/>
    </source>
</evidence>